<comment type="similarity">
    <text evidence="1">Belongs to the ATG10 family.</text>
</comment>
<reference evidence="8" key="3">
    <citation type="submission" date="2025-09" db="UniProtKB">
        <authorList>
            <consortium name="Ensembl"/>
        </authorList>
    </citation>
    <scope>IDENTIFICATION</scope>
</reference>
<sequence length="249" mass="28213">MSSCVLDKETFRHCCQLLLQLSEQLGDCWCWVPVQDSQDGYLRKTALRLVTIDSRPFGDQAESSSELGPHNSCLSGPDVQQNDQDQSALIGSANGDIIRGDIEDQDNKDNRDGDDGEDRICRMCEGSSQVLQYEYHILFSCSYRAPVLYFRVCTLEGRSLSLEEVWGSIHPNFRLCLQTSPFTMVTQQEHPLLGQAFFMLHPCRTEDFMRPLLQAAQDQNRPVNYVLTWLSMVGPVVGLDVSLKYSTQF</sequence>
<keyword evidence="5" id="KW-0072">Autophagy</keyword>
<dbReference type="OMA" id="CRTEDFM"/>
<evidence type="ECO:0000313" key="9">
    <source>
        <dbReference type="Proteomes" id="UP000472264"/>
    </source>
</evidence>
<dbReference type="InParanoid" id="A0A665X4D0"/>
<dbReference type="Ensembl" id="ENSENLT00000052058.1">
    <property type="protein sequence ID" value="ENSENLP00000050817.1"/>
    <property type="gene ID" value="ENSENLG00000021345.1"/>
</dbReference>
<dbReference type="InterPro" id="IPR007135">
    <property type="entry name" value="Atg3/Atg10"/>
</dbReference>
<reference evidence="8" key="2">
    <citation type="submission" date="2025-08" db="UniProtKB">
        <authorList>
            <consortium name="Ensembl"/>
        </authorList>
    </citation>
    <scope>IDENTIFICATION</scope>
</reference>
<dbReference type="GO" id="GO:0005829">
    <property type="term" value="C:cytosol"/>
    <property type="evidence" value="ECO:0007669"/>
    <property type="project" value="TreeGrafter"/>
</dbReference>
<dbReference type="GO" id="GO:0032446">
    <property type="term" value="P:protein modification by small protein conjugation"/>
    <property type="evidence" value="ECO:0007669"/>
    <property type="project" value="TreeGrafter"/>
</dbReference>
<dbReference type="GeneID" id="115058025"/>
<evidence type="ECO:0000313" key="8">
    <source>
        <dbReference type="Ensembl" id="ENSENLP00000050817.1"/>
    </source>
</evidence>
<dbReference type="CTD" id="83734"/>
<dbReference type="GO" id="GO:0000045">
    <property type="term" value="P:autophagosome assembly"/>
    <property type="evidence" value="ECO:0007669"/>
    <property type="project" value="TreeGrafter"/>
</dbReference>
<evidence type="ECO:0000256" key="3">
    <source>
        <dbReference type="ARBA" id="ARBA00022679"/>
    </source>
</evidence>
<dbReference type="Pfam" id="PF03987">
    <property type="entry name" value="Autophagy_act_C"/>
    <property type="match status" value="1"/>
</dbReference>
<gene>
    <name evidence="8" type="primary">atg10</name>
</gene>
<dbReference type="Gene3D" id="3.30.1460.50">
    <property type="match status" value="1"/>
</dbReference>
<dbReference type="AlphaFoldDB" id="A0A665X4D0"/>
<dbReference type="GO" id="GO:0061651">
    <property type="term" value="F:Atg12 conjugating enzyme activity"/>
    <property type="evidence" value="ECO:0007669"/>
    <property type="project" value="TreeGrafter"/>
</dbReference>
<dbReference type="GO" id="GO:0000422">
    <property type="term" value="P:autophagy of mitochondrion"/>
    <property type="evidence" value="ECO:0007669"/>
    <property type="project" value="TreeGrafter"/>
</dbReference>
<evidence type="ECO:0000256" key="2">
    <source>
        <dbReference type="ARBA" id="ARBA00021099"/>
    </source>
</evidence>
<evidence type="ECO:0000256" key="1">
    <source>
        <dbReference type="ARBA" id="ARBA00005696"/>
    </source>
</evidence>
<feature type="compositionally biased region" description="Polar residues" evidence="7">
    <location>
        <begin position="61"/>
        <end position="79"/>
    </location>
</feature>
<reference evidence="8" key="1">
    <citation type="submission" date="2021-04" db="EMBL/GenBank/DDBJ databases">
        <authorList>
            <consortium name="Wellcome Sanger Institute Data Sharing"/>
        </authorList>
    </citation>
    <scope>NUCLEOTIDE SEQUENCE [LARGE SCALE GENOMIC DNA]</scope>
</reference>
<dbReference type="PANTHER" id="PTHR14957">
    <property type="entry name" value="UBIQUITIN-LIKE-CONJUGATING ENZYME ATG10"/>
    <property type="match status" value="1"/>
</dbReference>
<protein>
    <recommendedName>
        <fullName evidence="2">Ubiquitin-like-conjugating enzyme ATG10</fullName>
    </recommendedName>
    <alternativeName>
        <fullName evidence="6">Autophagy-related protein 10</fullName>
    </alternativeName>
</protein>
<evidence type="ECO:0000256" key="6">
    <source>
        <dbReference type="ARBA" id="ARBA00029833"/>
    </source>
</evidence>
<feature type="region of interest" description="Disordered" evidence="7">
    <location>
        <begin position="60"/>
        <end position="79"/>
    </location>
</feature>
<accession>A0A665X4D0</accession>
<dbReference type="PANTHER" id="PTHR14957:SF1">
    <property type="entry name" value="UBIQUITIN-LIKE-CONJUGATING ENZYME ATG10"/>
    <property type="match status" value="1"/>
</dbReference>
<evidence type="ECO:0000256" key="7">
    <source>
        <dbReference type="SAM" id="MobiDB-lite"/>
    </source>
</evidence>
<keyword evidence="9" id="KW-1185">Reference proteome</keyword>
<name>A0A665X4D0_ECHNA</name>
<dbReference type="Proteomes" id="UP000472264">
    <property type="component" value="Chromosome 17"/>
</dbReference>
<dbReference type="RefSeq" id="XP_029381174.1">
    <property type="nucleotide sequence ID" value="XM_029525314.1"/>
</dbReference>
<keyword evidence="3" id="KW-0808">Transferase</keyword>
<keyword evidence="4" id="KW-0833">Ubl conjugation pathway</keyword>
<organism evidence="8 9">
    <name type="scientific">Echeneis naucrates</name>
    <name type="common">Live sharksucker</name>
    <dbReference type="NCBI Taxonomy" id="173247"/>
    <lineage>
        <taxon>Eukaryota</taxon>
        <taxon>Metazoa</taxon>
        <taxon>Chordata</taxon>
        <taxon>Craniata</taxon>
        <taxon>Vertebrata</taxon>
        <taxon>Euteleostomi</taxon>
        <taxon>Actinopterygii</taxon>
        <taxon>Neopterygii</taxon>
        <taxon>Teleostei</taxon>
        <taxon>Neoteleostei</taxon>
        <taxon>Acanthomorphata</taxon>
        <taxon>Carangaria</taxon>
        <taxon>Carangiformes</taxon>
        <taxon>Echeneidae</taxon>
        <taxon>Echeneis</taxon>
    </lineage>
</organism>
<proteinExistence type="inferred from homology"/>
<evidence type="ECO:0000256" key="5">
    <source>
        <dbReference type="ARBA" id="ARBA00023006"/>
    </source>
</evidence>
<evidence type="ECO:0000256" key="4">
    <source>
        <dbReference type="ARBA" id="ARBA00022786"/>
    </source>
</evidence>